<keyword evidence="3" id="KW-1185">Reference proteome</keyword>
<proteinExistence type="predicted"/>
<dbReference type="PANTHER" id="PTHR47331:SF6">
    <property type="entry name" value="DOUBLECORTIN DOMAIN-CONTAINING PROTEIN"/>
    <property type="match status" value="1"/>
</dbReference>
<evidence type="ECO:0008006" key="4">
    <source>
        <dbReference type="Google" id="ProtNLM"/>
    </source>
</evidence>
<sequence>MRDDPAFLYDRQVKREPPTREKRSSLYPISNRKTNVYASNPTFNEAATNTNSATSTNETSCPIHGTSHLLTNCKTLIAMSCGERNSFLRETCICYQCCKSSHFIRDCRENVTYDVCGNNYYVTIMHPNNFKPAEQNGGQSSPTKESVDTKCTKLCGEFSGRSCGKNFLVDVYPHGYPEMTTRT</sequence>
<evidence type="ECO:0000313" key="2">
    <source>
        <dbReference type="EMBL" id="KAK6178234.1"/>
    </source>
</evidence>
<dbReference type="PANTHER" id="PTHR47331">
    <property type="entry name" value="PHD-TYPE DOMAIN-CONTAINING PROTEIN"/>
    <property type="match status" value="1"/>
</dbReference>
<comment type="caution">
    <text evidence="2">The sequence shown here is derived from an EMBL/GenBank/DDBJ whole genome shotgun (WGS) entry which is preliminary data.</text>
</comment>
<organism evidence="2 3">
    <name type="scientific">Patella caerulea</name>
    <name type="common">Rayed Mediterranean limpet</name>
    <dbReference type="NCBI Taxonomy" id="87958"/>
    <lineage>
        <taxon>Eukaryota</taxon>
        <taxon>Metazoa</taxon>
        <taxon>Spiralia</taxon>
        <taxon>Lophotrochozoa</taxon>
        <taxon>Mollusca</taxon>
        <taxon>Gastropoda</taxon>
        <taxon>Patellogastropoda</taxon>
        <taxon>Patelloidea</taxon>
        <taxon>Patellidae</taxon>
        <taxon>Patella</taxon>
    </lineage>
</organism>
<feature type="region of interest" description="Disordered" evidence="1">
    <location>
        <begin position="1"/>
        <end position="23"/>
    </location>
</feature>
<evidence type="ECO:0000313" key="3">
    <source>
        <dbReference type="Proteomes" id="UP001347796"/>
    </source>
</evidence>
<dbReference type="Proteomes" id="UP001347796">
    <property type="component" value="Unassembled WGS sequence"/>
</dbReference>
<accession>A0AAN8JNN9</accession>
<protein>
    <recommendedName>
        <fullName evidence="4">CCHC-type domain-containing protein</fullName>
    </recommendedName>
</protein>
<dbReference type="AlphaFoldDB" id="A0AAN8JNN9"/>
<reference evidence="2 3" key="1">
    <citation type="submission" date="2024-01" db="EMBL/GenBank/DDBJ databases">
        <title>The genome of the rayed Mediterranean limpet Patella caerulea (Linnaeus, 1758).</title>
        <authorList>
            <person name="Anh-Thu Weber A."/>
            <person name="Halstead-Nussloch G."/>
        </authorList>
    </citation>
    <scope>NUCLEOTIDE SEQUENCE [LARGE SCALE GENOMIC DNA]</scope>
    <source>
        <strain evidence="2">AATW-2023a</strain>
        <tissue evidence="2">Whole specimen</tissue>
    </source>
</reference>
<evidence type="ECO:0000256" key="1">
    <source>
        <dbReference type="SAM" id="MobiDB-lite"/>
    </source>
</evidence>
<dbReference type="EMBL" id="JAZGQO010000009">
    <property type="protein sequence ID" value="KAK6178234.1"/>
    <property type="molecule type" value="Genomic_DNA"/>
</dbReference>
<name>A0AAN8JNN9_PATCE</name>
<gene>
    <name evidence="2" type="ORF">SNE40_013042</name>
</gene>